<dbReference type="SUPFAM" id="SSF69318">
    <property type="entry name" value="Integrin alpha N-terminal domain"/>
    <property type="match status" value="1"/>
</dbReference>
<evidence type="ECO:0000256" key="1">
    <source>
        <dbReference type="ARBA" id="ARBA00022729"/>
    </source>
</evidence>
<dbReference type="Gene3D" id="2.130.10.130">
    <property type="entry name" value="Integrin alpha, N-terminal"/>
    <property type="match status" value="1"/>
</dbReference>
<keyword evidence="2" id="KW-0677">Repeat</keyword>
<keyword evidence="5" id="KW-1185">Reference proteome</keyword>
<protein>
    <submittedName>
        <fullName evidence="4">Uncharacterized protein</fullName>
    </submittedName>
</protein>
<proteinExistence type="predicted"/>
<organism evidence="4 5">
    <name type="scientific">Chroogloeocystis siderophila 5.2 s.c.1</name>
    <dbReference type="NCBI Taxonomy" id="247279"/>
    <lineage>
        <taxon>Bacteria</taxon>
        <taxon>Bacillati</taxon>
        <taxon>Cyanobacteriota</taxon>
        <taxon>Cyanophyceae</taxon>
        <taxon>Oscillatoriophycideae</taxon>
        <taxon>Chroococcales</taxon>
        <taxon>Chroococcaceae</taxon>
        <taxon>Chroogloeocystis</taxon>
    </lineage>
</organism>
<dbReference type="STRING" id="247279.NIES1031_01525"/>
<comment type="caution">
    <text evidence="4">The sequence shown here is derived from an EMBL/GenBank/DDBJ whole genome shotgun (WGS) entry which is preliminary data.</text>
</comment>
<dbReference type="EMBL" id="MRCC01000001">
    <property type="protein sequence ID" value="OKH29291.1"/>
    <property type="molecule type" value="Genomic_DNA"/>
</dbReference>
<dbReference type="Pfam" id="PF01839">
    <property type="entry name" value="FG-GAP"/>
    <property type="match status" value="1"/>
</dbReference>
<evidence type="ECO:0000256" key="3">
    <source>
        <dbReference type="ARBA" id="ARBA00023180"/>
    </source>
</evidence>
<sequence length="154" mass="16479">MVAMAVKARRIDSQVVVVETYLYQELRQQSFFNPDKDLIRLSGKRSDYFLTASTGGIPAGTAVFRNKGGEADELVPIIQGSTQALSLTGTYLRFTDDDFSVSDLNGSNGFVLKGIDSNDGSGFSVSSAWDVNGNGFDDIIVGAPGYAPVQSSSY</sequence>
<dbReference type="InterPro" id="IPR013519">
    <property type="entry name" value="Int_alpha_beta-p"/>
</dbReference>
<name>A0A1U7I086_9CHRO</name>
<keyword evidence="1" id="KW-0732">Signal</keyword>
<evidence type="ECO:0000313" key="4">
    <source>
        <dbReference type="EMBL" id="OKH29291.1"/>
    </source>
</evidence>
<evidence type="ECO:0000313" key="5">
    <source>
        <dbReference type="Proteomes" id="UP000185984"/>
    </source>
</evidence>
<accession>A0A1U7I086</accession>
<evidence type="ECO:0000256" key="2">
    <source>
        <dbReference type="ARBA" id="ARBA00022737"/>
    </source>
</evidence>
<dbReference type="PROSITE" id="PS51470">
    <property type="entry name" value="FG_GAP"/>
    <property type="match status" value="1"/>
</dbReference>
<dbReference type="InterPro" id="IPR028994">
    <property type="entry name" value="Integrin_alpha_N"/>
</dbReference>
<dbReference type="AlphaFoldDB" id="A0A1U7I086"/>
<dbReference type="InterPro" id="IPR013517">
    <property type="entry name" value="FG-GAP"/>
</dbReference>
<dbReference type="Proteomes" id="UP000185984">
    <property type="component" value="Unassembled WGS sequence"/>
</dbReference>
<reference evidence="4 5" key="1">
    <citation type="submission" date="2016-11" db="EMBL/GenBank/DDBJ databases">
        <title>Draft Genome Sequences of Nine Cyanobacterial Strains from Diverse Habitats.</title>
        <authorList>
            <person name="Zhu T."/>
            <person name="Hou S."/>
            <person name="Lu X."/>
            <person name="Hess W.R."/>
        </authorList>
    </citation>
    <scope>NUCLEOTIDE SEQUENCE [LARGE SCALE GENOMIC DNA]</scope>
    <source>
        <strain evidence="4 5">5.2 s.c.1</strain>
    </source>
</reference>
<gene>
    <name evidence="4" type="ORF">NIES1031_01525</name>
</gene>
<keyword evidence="3" id="KW-0325">Glycoprotein</keyword>